<proteinExistence type="predicted"/>
<reference evidence="2" key="1">
    <citation type="submission" date="2016-12" db="EMBL/GenBank/DDBJ databases">
        <title>Comparative genomics of four Isosphaeraceae planctomycetes: a common pool of plasmids and glycoside hydrolase genes.</title>
        <authorList>
            <person name="Ivanova A."/>
        </authorList>
    </citation>
    <scope>NUCLEOTIDE SEQUENCE [LARGE SCALE GENOMIC DNA]</scope>
    <source>
        <strain evidence="2">PX4</strain>
    </source>
</reference>
<accession>A0A1U7CJ14</accession>
<dbReference type="STRING" id="1387353.BSF38_00333"/>
<evidence type="ECO:0000313" key="2">
    <source>
        <dbReference type="Proteomes" id="UP000186309"/>
    </source>
</evidence>
<dbReference type="Proteomes" id="UP000186309">
    <property type="component" value="Chromosome"/>
</dbReference>
<keyword evidence="2" id="KW-1185">Reference proteome</keyword>
<evidence type="ECO:0000313" key="1">
    <source>
        <dbReference type="EMBL" id="APW58921.1"/>
    </source>
</evidence>
<dbReference type="AlphaFoldDB" id="A0A1U7CJ14"/>
<protein>
    <submittedName>
        <fullName evidence="1">Uncharacterized protein</fullName>
    </submittedName>
</protein>
<gene>
    <name evidence="1" type="ORF">BSF38_00333</name>
</gene>
<name>A0A1U7CJ14_9BACT</name>
<dbReference type="EMBL" id="CP019082">
    <property type="protein sequence ID" value="APW58921.1"/>
    <property type="molecule type" value="Genomic_DNA"/>
</dbReference>
<organism evidence="1 2">
    <name type="scientific">Paludisphaera borealis</name>
    <dbReference type="NCBI Taxonomy" id="1387353"/>
    <lineage>
        <taxon>Bacteria</taxon>
        <taxon>Pseudomonadati</taxon>
        <taxon>Planctomycetota</taxon>
        <taxon>Planctomycetia</taxon>
        <taxon>Isosphaerales</taxon>
        <taxon>Isosphaeraceae</taxon>
        <taxon>Paludisphaera</taxon>
    </lineage>
</organism>
<sequence length="62" mass="6793">MRYSEVRRIALADRPSRGLSLLAVESEGGDVIASVGRLEDLVRVINLATKHSVPVSYLKATR</sequence>
<dbReference type="RefSeq" id="WP_145951927.1">
    <property type="nucleotide sequence ID" value="NZ_CP019082.1"/>
</dbReference>
<dbReference type="KEGG" id="pbor:BSF38_00333"/>